<dbReference type="InterPro" id="IPR046796">
    <property type="entry name" value="Transposase_32_dom"/>
</dbReference>
<evidence type="ECO:0000313" key="4">
    <source>
        <dbReference type="RefSeq" id="XP_004490181.1"/>
    </source>
</evidence>
<evidence type="ECO:0000313" key="3">
    <source>
        <dbReference type="Proteomes" id="UP000087171"/>
    </source>
</evidence>
<evidence type="ECO:0000259" key="2">
    <source>
        <dbReference type="Pfam" id="PF20167"/>
    </source>
</evidence>
<dbReference type="Pfam" id="PF20167">
    <property type="entry name" value="Transposase_32"/>
    <property type="match status" value="1"/>
</dbReference>
<feature type="compositionally biased region" description="Basic residues" evidence="1">
    <location>
        <begin position="89"/>
        <end position="102"/>
    </location>
</feature>
<organism evidence="3 4">
    <name type="scientific">Cicer arietinum</name>
    <name type="common">Chickpea</name>
    <name type="synonym">Garbanzo</name>
    <dbReference type="NCBI Taxonomy" id="3827"/>
    <lineage>
        <taxon>Eukaryota</taxon>
        <taxon>Viridiplantae</taxon>
        <taxon>Streptophyta</taxon>
        <taxon>Embryophyta</taxon>
        <taxon>Tracheophyta</taxon>
        <taxon>Spermatophyta</taxon>
        <taxon>Magnoliopsida</taxon>
        <taxon>eudicotyledons</taxon>
        <taxon>Gunneridae</taxon>
        <taxon>Pentapetalae</taxon>
        <taxon>rosids</taxon>
        <taxon>fabids</taxon>
        <taxon>Fabales</taxon>
        <taxon>Fabaceae</taxon>
        <taxon>Papilionoideae</taxon>
        <taxon>50 kb inversion clade</taxon>
        <taxon>NPAAA clade</taxon>
        <taxon>Hologalegina</taxon>
        <taxon>IRL clade</taxon>
        <taxon>Cicereae</taxon>
        <taxon>Cicer</taxon>
    </lineage>
</organism>
<dbReference type="RefSeq" id="XP_004490181.1">
    <property type="nucleotide sequence ID" value="XM_004490124.1"/>
</dbReference>
<reference evidence="3" key="1">
    <citation type="journal article" date="2013" name="Nat. Biotechnol.">
        <title>Draft genome sequence of chickpea (Cicer arietinum) provides a resource for trait improvement.</title>
        <authorList>
            <person name="Varshney R.K."/>
            <person name="Song C."/>
            <person name="Saxena R.K."/>
            <person name="Azam S."/>
            <person name="Yu S."/>
            <person name="Sharpe A.G."/>
            <person name="Cannon S."/>
            <person name="Baek J."/>
            <person name="Rosen B.D."/>
            <person name="Tar'an B."/>
            <person name="Millan T."/>
            <person name="Zhang X."/>
            <person name="Ramsay L.D."/>
            <person name="Iwata A."/>
            <person name="Wang Y."/>
            <person name="Nelson W."/>
            <person name="Farmer A.D."/>
            <person name="Gaur P.M."/>
            <person name="Soderlund C."/>
            <person name="Penmetsa R.V."/>
            <person name="Xu C."/>
            <person name="Bharti A.K."/>
            <person name="He W."/>
            <person name="Winter P."/>
            <person name="Zhao S."/>
            <person name="Hane J.K."/>
            <person name="Carrasquilla-Garcia N."/>
            <person name="Condie J.A."/>
            <person name="Upadhyaya H.D."/>
            <person name="Luo M.C."/>
            <person name="Thudi M."/>
            <person name="Gowda C.L."/>
            <person name="Singh N.P."/>
            <person name="Lichtenzveig J."/>
            <person name="Gali K.K."/>
            <person name="Rubio J."/>
            <person name="Nadarajan N."/>
            <person name="Dolezel J."/>
            <person name="Bansal K.C."/>
            <person name="Xu X."/>
            <person name="Edwards D."/>
            <person name="Zhang G."/>
            <person name="Kahl G."/>
            <person name="Gil J."/>
            <person name="Singh K.B."/>
            <person name="Datta S.K."/>
            <person name="Jackson S.A."/>
            <person name="Wang J."/>
            <person name="Cook D.R."/>
        </authorList>
    </citation>
    <scope>NUCLEOTIDE SEQUENCE [LARGE SCALE GENOMIC DNA]</scope>
    <source>
        <strain evidence="3">cv. CDC Frontier</strain>
    </source>
</reference>
<proteinExistence type="predicted"/>
<feature type="compositionally biased region" description="Pro residues" evidence="1">
    <location>
        <begin position="142"/>
        <end position="153"/>
    </location>
</feature>
<accession>A0A1S2XKU4</accession>
<dbReference type="PaxDb" id="3827-XP_004490181.1"/>
<keyword evidence="3" id="KW-1185">Reference proteome</keyword>
<sequence length="372" mass="41115">MRVQSGIGTSKLLNPKPHYFIISDSEIDDSCESCPPSATTPQNNPTSTSEKAPIHTKPTTPSKSTLSSEPSQLTPLHQKRRLINEIFLARKKLPNSQKRKTNAPKQNLKHCQPASPEHSSQCSPPQPPKQRSPNQERSPAHSVPPPEPSPYTQPSPSTHAKRSPTPERSSTSTSSESEPSPLPKKSKQNTSPLIPSSKTKLFKSKWAQCPVGIGRVFIFENLIIDGNVVLHHTDALGWTSFLQTSESYYPDVVRAFYCNAKTFADKSLIISTIKGVEIKLTPEILASILKLPTKGPSVFGDNWYLALNLCKTEVLSDLFEEDSTRYLSTYLKPLPKVFNNMCQHTLIPHCGSHEYVSDNDALLIHLSSTASD</sequence>
<feature type="compositionally biased region" description="Polar residues" evidence="1">
    <location>
        <begin position="36"/>
        <end position="50"/>
    </location>
</feature>
<protein>
    <submittedName>
        <fullName evidence="4">Uncharacterized protein LOC101509565</fullName>
    </submittedName>
</protein>
<dbReference type="AlphaFoldDB" id="A0A1S2XKU4"/>
<feature type="domain" description="Putative plant transposon protein" evidence="2">
    <location>
        <begin position="236"/>
        <end position="365"/>
    </location>
</feature>
<dbReference type="OrthoDB" id="848707at2759"/>
<evidence type="ECO:0000256" key="1">
    <source>
        <dbReference type="SAM" id="MobiDB-lite"/>
    </source>
</evidence>
<dbReference type="eggNOG" id="ENOG502SW7E">
    <property type="taxonomic scope" value="Eukaryota"/>
</dbReference>
<dbReference type="Proteomes" id="UP000087171">
    <property type="component" value="Chromosome Ca2"/>
</dbReference>
<feature type="compositionally biased region" description="Low complexity" evidence="1">
    <location>
        <begin position="56"/>
        <end position="71"/>
    </location>
</feature>
<feature type="region of interest" description="Disordered" evidence="1">
    <location>
        <begin position="29"/>
        <end position="196"/>
    </location>
</feature>
<gene>
    <name evidence="4" type="primary">LOC101509565</name>
</gene>
<reference evidence="4" key="2">
    <citation type="submission" date="2025-08" db="UniProtKB">
        <authorList>
            <consortium name="RefSeq"/>
        </authorList>
    </citation>
    <scope>IDENTIFICATION</scope>
    <source>
        <tissue evidence="4">Etiolated seedlings</tissue>
    </source>
</reference>
<feature type="compositionally biased region" description="Low complexity" evidence="1">
    <location>
        <begin position="166"/>
        <end position="179"/>
    </location>
</feature>
<name>A0A1S2XKU4_CICAR</name>